<dbReference type="GO" id="GO:0008233">
    <property type="term" value="F:peptidase activity"/>
    <property type="evidence" value="ECO:0007669"/>
    <property type="project" value="UniProtKB-KW"/>
</dbReference>
<dbReference type="SUPFAM" id="SSF56672">
    <property type="entry name" value="DNA/RNA polymerases"/>
    <property type="match status" value="1"/>
</dbReference>
<dbReference type="Gene3D" id="3.30.70.270">
    <property type="match status" value="1"/>
</dbReference>
<dbReference type="PANTHER" id="PTHR24559">
    <property type="entry name" value="TRANSPOSON TY3-I GAG-POL POLYPROTEIN"/>
    <property type="match status" value="1"/>
</dbReference>
<evidence type="ECO:0000256" key="5">
    <source>
        <dbReference type="ARBA" id="ARBA00022759"/>
    </source>
</evidence>
<feature type="domain" description="Reverse transcriptase" evidence="9">
    <location>
        <begin position="37"/>
        <end position="197"/>
    </location>
</feature>
<dbReference type="CDD" id="cd09274">
    <property type="entry name" value="RNase_HI_RT_Ty3"/>
    <property type="match status" value="1"/>
</dbReference>
<keyword evidence="6" id="KW-0378">Hydrolase</keyword>
<feature type="region of interest" description="Disordered" evidence="8">
    <location>
        <begin position="1"/>
        <end position="25"/>
    </location>
</feature>
<organism evidence="11 12">
    <name type="scientific">Paspalum notatum var. saurae</name>
    <dbReference type="NCBI Taxonomy" id="547442"/>
    <lineage>
        <taxon>Eukaryota</taxon>
        <taxon>Viridiplantae</taxon>
        <taxon>Streptophyta</taxon>
        <taxon>Embryophyta</taxon>
        <taxon>Tracheophyta</taxon>
        <taxon>Spermatophyta</taxon>
        <taxon>Magnoliopsida</taxon>
        <taxon>Liliopsida</taxon>
        <taxon>Poales</taxon>
        <taxon>Poaceae</taxon>
        <taxon>PACMAD clade</taxon>
        <taxon>Panicoideae</taxon>
        <taxon>Andropogonodae</taxon>
        <taxon>Paspaleae</taxon>
        <taxon>Paspalinae</taxon>
        <taxon>Paspalum</taxon>
    </lineage>
</organism>
<proteinExistence type="predicted"/>
<dbReference type="Gene3D" id="3.10.20.370">
    <property type="match status" value="1"/>
</dbReference>
<keyword evidence="7" id="KW-0695">RNA-directed DNA polymerase</keyword>
<sequence>MAPDEPKELKTQPQEQLDKGFIRPSSSPWGCPALFVEKKDQGGKRLCVDYRPPNAVTVKNKYPPPHIDILFDRLGGATLFSKIDLRSGYHQIKVREEDIPKTAFSTRYGLYEYLVMSFGLTNAPAFFMYPMNSVFMNELDKFVVVFIDDIPVYSKNEKEHEEHLRIVLSRLREHKLYAKFSKCAFWLKEVAFLGHILSAKGVVVDPGKGGRCAELEAATNRDRDTEFSWFSGLLSPLHQRFLQNSKAYDSVNPEKCKVCVESKMRRSIWNAEETSNFSTVLAQPTSPNRLTFIVMPPRPRLCSMQEGRVIAYASCQLRKHEVNYPTHDLELLAVVYALKKWRHYLLGNTCHIYTDHKSLKYIFTQPELNMRQRRWLELIKDYDLEVHYHPGKANVVADALSRKAHCNFIEARPTESAIFVRLGT</sequence>
<reference evidence="11 12" key="1">
    <citation type="submission" date="2024-02" db="EMBL/GenBank/DDBJ databases">
        <title>High-quality chromosome-scale genome assembly of Pensacola bahiagrass (Paspalum notatum Flugge var. saurae).</title>
        <authorList>
            <person name="Vega J.M."/>
            <person name="Podio M."/>
            <person name="Orjuela J."/>
            <person name="Siena L.A."/>
            <person name="Pessino S.C."/>
            <person name="Combes M.C."/>
            <person name="Mariac C."/>
            <person name="Albertini E."/>
            <person name="Pupilli F."/>
            <person name="Ortiz J.P.A."/>
            <person name="Leblanc O."/>
        </authorList>
    </citation>
    <scope>NUCLEOTIDE SEQUENCE [LARGE SCALE GENOMIC DNA]</scope>
    <source>
        <strain evidence="11">R1</strain>
        <tissue evidence="11">Leaf</tissue>
    </source>
</reference>
<evidence type="ECO:0000256" key="7">
    <source>
        <dbReference type="ARBA" id="ARBA00022918"/>
    </source>
</evidence>
<dbReference type="InterPro" id="IPR053134">
    <property type="entry name" value="RNA-dir_DNA_polymerase"/>
</dbReference>
<evidence type="ECO:0008006" key="13">
    <source>
        <dbReference type="Google" id="ProtNLM"/>
    </source>
</evidence>
<name>A0AAQ3UBQ7_PASNO</name>
<evidence type="ECO:0000256" key="4">
    <source>
        <dbReference type="ARBA" id="ARBA00022722"/>
    </source>
</evidence>
<dbReference type="PANTHER" id="PTHR24559:SF444">
    <property type="entry name" value="REVERSE TRANSCRIPTASE DOMAIN-CONTAINING PROTEIN"/>
    <property type="match status" value="1"/>
</dbReference>
<dbReference type="GO" id="GO:0004519">
    <property type="term" value="F:endonuclease activity"/>
    <property type="evidence" value="ECO:0007669"/>
    <property type="project" value="UniProtKB-KW"/>
</dbReference>
<evidence type="ECO:0000259" key="9">
    <source>
        <dbReference type="Pfam" id="PF00078"/>
    </source>
</evidence>
<gene>
    <name evidence="11" type="ORF">U9M48_035734</name>
</gene>
<dbReference type="EMBL" id="CP144752">
    <property type="protein sequence ID" value="WVZ89313.1"/>
    <property type="molecule type" value="Genomic_DNA"/>
</dbReference>
<dbReference type="Pfam" id="PF17917">
    <property type="entry name" value="RT_RNaseH"/>
    <property type="match status" value="1"/>
</dbReference>
<keyword evidence="12" id="KW-1185">Reference proteome</keyword>
<dbReference type="InterPro" id="IPR043502">
    <property type="entry name" value="DNA/RNA_pol_sf"/>
</dbReference>
<dbReference type="Gene3D" id="3.10.10.10">
    <property type="entry name" value="HIV Type 1 Reverse Transcriptase, subunit A, domain 1"/>
    <property type="match status" value="1"/>
</dbReference>
<dbReference type="GO" id="GO:0003964">
    <property type="term" value="F:RNA-directed DNA polymerase activity"/>
    <property type="evidence" value="ECO:0007669"/>
    <property type="project" value="UniProtKB-KW"/>
</dbReference>
<keyword evidence="5" id="KW-0255">Endonuclease</keyword>
<dbReference type="InterPro" id="IPR000477">
    <property type="entry name" value="RT_dom"/>
</dbReference>
<dbReference type="InterPro" id="IPR041373">
    <property type="entry name" value="RT_RNaseH"/>
</dbReference>
<dbReference type="Proteomes" id="UP001341281">
    <property type="component" value="Chromosome 08"/>
</dbReference>
<keyword evidence="2" id="KW-0808">Transferase</keyword>
<keyword evidence="1" id="KW-0645">Protease</keyword>
<evidence type="ECO:0000256" key="8">
    <source>
        <dbReference type="SAM" id="MobiDB-lite"/>
    </source>
</evidence>
<feature type="domain" description="Reverse transcriptase RNase H-like" evidence="10">
    <location>
        <begin position="306"/>
        <end position="382"/>
    </location>
</feature>
<accession>A0AAQ3UBQ7</accession>
<evidence type="ECO:0000256" key="6">
    <source>
        <dbReference type="ARBA" id="ARBA00022801"/>
    </source>
</evidence>
<evidence type="ECO:0000256" key="3">
    <source>
        <dbReference type="ARBA" id="ARBA00022695"/>
    </source>
</evidence>
<evidence type="ECO:0000313" key="12">
    <source>
        <dbReference type="Proteomes" id="UP001341281"/>
    </source>
</evidence>
<dbReference type="InterPro" id="IPR043128">
    <property type="entry name" value="Rev_trsase/Diguanyl_cyclase"/>
</dbReference>
<evidence type="ECO:0000313" key="11">
    <source>
        <dbReference type="EMBL" id="WVZ89313.1"/>
    </source>
</evidence>
<evidence type="ECO:0000259" key="10">
    <source>
        <dbReference type="Pfam" id="PF17917"/>
    </source>
</evidence>
<keyword evidence="3" id="KW-0548">Nucleotidyltransferase</keyword>
<keyword evidence="4" id="KW-0540">Nuclease</keyword>
<feature type="compositionally biased region" description="Basic and acidic residues" evidence="8">
    <location>
        <begin position="1"/>
        <end position="21"/>
    </location>
</feature>
<dbReference type="CDD" id="cd01647">
    <property type="entry name" value="RT_LTR"/>
    <property type="match status" value="1"/>
</dbReference>
<evidence type="ECO:0000256" key="2">
    <source>
        <dbReference type="ARBA" id="ARBA00022679"/>
    </source>
</evidence>
<dbReference type="AlphaFoldDB" id="A0AAQ3UBQ7"/>
<dbReference type="Pfam" id="PF00078">
    <property type="entry name" value="RVT_1"/>
    <property type="match status" value="1"/>
</dbReference>
<dbReference type="FunFam" id="3.10.10.10:FF:000007">
    <property type="entry name" value="Retrovirus-related Pol polyprotein from transposon 17.6-like Protein"/>
    <property type="match status" value="1"/>
</dbReference>
<dbReference type="GO" id="GO:0006508">
    <property type="term" value="P:proteolysis"/>
    <property type="evidence" value="ECO:0007669"/>
    <property type="project" value="UniProtKB-KW"/>
</dbReference>
<protein>
    <recommendedName>
        <fullName evidence="13">Reverse transcriptase</fullName>
    </recommendedName>
</protein>
<evidence type="ECO:0000256" key="1">
    <source>
        <dbReference type="ARBA" id="ARBA00022670"/>
    </source>
</evidence>